<dbReference type="AlphaFoldDB" id="A0A2P5W6P3"/>
<reference evidence="1 2" key="1">
    <citation type="submission" date="2015-01" db="EMBL/GenBank/DDBJ databases">
        <title>Genome of allotetraploid Gossypium barbadense reveals genomic plasticity and fiber elongation in cotton evolution.</title>
        <authorList>
            <person name="Chen X."/>
            <person name="Liu X."/>
            <person name="Zhao B."/>
            <person name="Zheng H."/>
            <person name="Hu Y."/>
            <person name="Lu G."/>
            <person name="Yang C."/>
            <person name="Chen J."/>
            <person name="Shan C."/>
            <person name="Zhang L."/>
            <person name="Zhou Y."/>
            <person name="Wang L."/>
            <person name="Guo W."/>
            <person name="Bai Y."/>
            <person name="Ruan J."/>
            <person name="Shangguan X."/>
            <person name="Mao Y."/>
            <person name="Jiang J."/>
            <person name="Zhu Y."/>
            <person name="Lei J."/>
            <person name="Kang H."/>
            <person name="Chen S."/>
            <person name="He X."/>
            <person name="Wang R."/>
            <person name="Wang Y."/>
            <person name="Chen J."/>
            <person name="Wang L."/>
            <person name="Yu S."/>
            <person name="Wang B."/>
            <person name="Wei J."/>
            <person name="Song S."/>
            <person name="Lu X."/>
            <person name="Gao Z."/>
            <person name="Gu W."/>
            <person name="Deng X."/>
            <person name="Ma D."/>
            <person name="Wang S."/>
            <person name="Liang W."/>
            <person name="Fang L."/>
            <person name="Cai C."/>
            <person name="Zhu X."/>
            <person name="Zhou B."/>
            <person name="Zhang Y."/>
            <person name="Chen Z."/>
            <person name="Xu S."/>
            <person name="Zhu R."/>
            <person name="Wang S."/>
            <person name="Zhang T."/>
            <person name="Zhao G."/>
        </authorList>
    </citation>
    <scope>NUCLEOTIDE SEQUENCE [LARGE SCALE GENOMIC DNA]</scope>
    <source>
        <strain evidence="2">cv. Xinhai21</strain>
        <tissue evidence="1">Leaf</tissue>
    </source>
</reference>
<name>A0A2P5W6P3_GOSBA</name>
<accession>A0A2P5W6P3</accession>
<dbReference type="EMBL" id="KZ668867">
    <property type="protein sequence ID" value="PPR86752.1"/>
    <property type="molecule type" value="Genomic_DNA"/>
</dbReference>
<proteinExistence type="predicted"/>
<protein>
    <submittedName>
        <fullName evidence="1">Uncharacterized protein</fullName>
    </submittedName>
</protein>
<evidence type="ECO:0000313" key="1">
    <source>
        <dbReference type="EMBL" id="PPR86752.1"/>
    </source>
</evidence>
<dbReference type="Proteomes" id="UP000239757">
    <property type="component" value="Unassembled WGS sequence"/>
</dbReference>
<evidence type="ECO:0000313" key="2">
    <source>
        <dbReference type="Proteomes" id="UP000239757"/>
    </source>
</evidence>
<gene>
    <name evidence="1" type="ORF">GOBAR_AA33940</name>
</gene>
<organism evidence="1 2">
    <name type="scientific">Gossypium barbadense</name>
    <name type="common">Sea Island cotton</name>
    <name type="synonym">Hibiscus barbadensis</name>
    <dbReference type="NCBI Taxonomy" id="3634"/>
    <lineage>
        <taxon>Eukaryota</taxon>
        <taxon>Viridiplantae</taxon>
        <taxon>Streptophyta</taxon>
        <taxon>Embryophyta</taxon>
        <taxon>Tracheophyta</taxon>
        <taxon>Spermatophyta</taxon>
        <taxon>Magnoliopsida</taxon>
        <taxon>eudicotyledons</taxon>
        <taxon>Gunneridae</taxon>
        <taxon>Pentapetalae</taxon>
        <taxon>rosids</taxon>
        <taxon>malvids</taxon>
        <taxon>Malvales</taxon>
        <taxon>Malvaceae</taxon>
        <taxon>Malvoideae</taxon>
        <taxon>Gossypium</taxon>
    </lineage>
</organism>
<sequence length="166" mass="19238">MFKMKKDSLSLSQNRGELTLHVGDETFTLPAQNSGNTSKIEGDRLNHSTKTDNIVQPTLQEMSLKEVHEPFSGNRREPIHEDQRLQIEDLDEWQTHKSRIHDKPNLRQNELNTLPNQLKVGDKVLLDATDPHIVTTKLNEEIPLQYLTFSHLVQLRNEEYKILEPP</sequence>